<keyword evidence="5" id="KW-0998">Cell outer membrane</keyword>
<comment type="similarity">
    <text evidence="2">Belongs to the SusD family.</text>
</comment>
<accession>A0A286ADS0</accession>
<feature type="chain" id="PRO_5012041139" evidence="6">
    <location>
        <begin position="19"/>
        <end position="499"/>
    </location>
</feature>
<dbReference type="InterPro" id="IPR012944">
    <property type="entry name" value="SusD_RagB_dom"/>
</dbReference>
<evidence type="ECO:0000256" key="3">
    <source>
        <dbReference type="ARBA" id="ARBA00022729"/>
    </source>
</evidence>
<evidence type="ECO:0000259" key="8">
    <source>
        <dbReference type="Pfam" id="PF14322"/>
    </source>
</evidence>
<dbReference type="InterPro" id="IPR011990">
    <property type="entry name" value="TPR-like_helical_dom_sf"/>
</dbReference>
<dbReference type="Pfam" id="PF07980">
    <property type="entry name" value="SusD_RagB"/>
    <property type="match status" value="1"/>
</dbReference>
<organism evidence="9 10">
    <name type="scientific">Pedobacter xixiisoli</name>
    <dbReference type="NCBI Taxonomy" id="1476464"/>
    <lineage>
        <taxon>Bacteria</taxon>
        <taxon>Pseudomonadati</taxon>
        <taxon>Bacteroidota</taxon>
        <taxon>Sphingobacteriia</taxon>
        <taxon>Sphingobacteriales</taxon>
        <taxon>Sphingobacteriaceae</taxon>
        <taxon>Pedobacter</taxon>
    </lineage>
</organism>
<dbReference type="RefSeq" id="WP_097133532.1">
    <property type="nucleotide sequence ID" value="NZ_OCMT01000004.1"/>
</dbReference>
<dbReference type="Proteomes" id="UP000219281">
    <property type="component" value="Unassembled WGS sequence"/>
</dbReference>
<evidence type="ECO:0000256" key="1">
    <source>
        <dbReference type="ARBA" id="ARBA00004442"/>
    </source>
</evidence>
<feature type="signal peptide" evidence="6">
    <location>
        <begin position="1"/>
        <end position="18"/>
    </location>
</feature>
<dbReference type="OrthoDB" id="630434at2"/>
<keyword evidence="4" id="KW-0472">Membrane</keyword>
<gene>
    <name evidence="9" type="ORF">SAMN06297358_3761</name>
</gene>
<dbReference type="InterPro" id="IPR033985">
    <property type="entry name" value="SusD-like_N"/>
</dbReference>
<feature type="domain" description="SusD-like N-terminal" evidence="8">
    <location>
        <begin position="24"/>
        <end position="239"/>
    </location>
</feature>
<dbReference type="GO" id="GO:0009279">
    <property type="term" value="C:cell outer membrane"/>
    <property type="evidence" value="ECO:0007669"/>
    <property type="project" value="UniProtKB-SubCell"/>
</dbReference>
<dbReference type="CDD" id="cd08977">
    <property type="entry name" value="SusD"/>
    <property type="match status" value="1"/>
</dbReference>
<evidence type="ECO:0000313" key="9">
    <source>
        <dbReference type="EMBL" id="SOD20052.1"/>
    </source>
</evidence>
<dbReference type="Gene3D" id="1.25.40.390">
    <property type="match status" value="1"/>
</dbReference>
<evidence type="ECO:0000256" key="5">
    <source>
        <dbReference type="ARBA" id="ARBA00023237"/>
    </source>
</evidence>
<dbReference type="Pfam" id="PF14322">
    <property type="entry name" value="SusD-like_3"/>
    <property type="match status" value="1"/>
</dbReference>
<name>A0A286ADS0_9SPHI</name>
<evidence type="ECO:0000259" key="7">
    <source>
        <dbReference type="Pfam" id="PF07980"/>
    </source>
</evidence>
<dbReference type="EMBL" id="OCMT01000004">
    <property type="protein sequence ID" value="SOD20052.1"/>
    <property type="molecule type" value="Genomic_DNA"/>
</dbReference>
<protein>
    <submittedName>
        <fullName evidence="9">SusD family protein</fullName>
    </submittedName>
</protein>
<feature type="domain" description="RagB/SusD" evidence="7">
    <location>
        <begin position="263"/>
        <end position="498"/>
    </location>
</feature>
<evidence type="ECO:0000256" key="2">
    <source>
        <dbReference type="ARBA" id="ARBA00006275"/>
    </source>
</evidence>
<sequence length="499" mass="56366">MKRISLKLILLFVTVLFSNCKKEFLDTVPTSSTDEATIFATTTNTKNVMNGIYRYMYTKYSTQNQPGHGGMMLQLDFMGEDIGLAVQSWYTNAANGAANWIEMRNESDIWVEFPFRFYYRVVGNANRIIDNVDAAEGPDAEKRMLKAEALTVRAWAYHNLVRLFAKRYDKASKPNNQLGVSMPLSATQINLPRSSVEAVYTQINLDLDNAIDLFNGATLAENKSHISIDAARAVKANVALTMQEYEVAATFAQAVITNNKYSLMTEAQYQSGFNDISNPEWIWGVYLQADQGDTFANYHAQISLDGNTTFIRDRPKRINSALYALIPSTDVRKKMWEPTPTAANFPLPAANFKRENYMSRKFKVKTANTTLGDVPYIRLAEVYLTLAEALANIPGREVEARQKLYDLNRTRNASYALSTNSGAALIEEILVYRRVELWGEGHRFYDLKRLNRGLDRRTAPNFVAASVGDVMVIPAGDPRWQWVIPRAEIQANTNTKQND</sequence>
<dbReference type="AlphaFoldDB" id="A0A286ADS0"/>
<dbReference type="SUPFAM" id="SSF48452">
    <property type="entry name" value="TPR-like"/>
    <property type="match status" value="1"/>
</dbReference>
<evidence type="ECO:0000313" key="10">
    <source>
        <dbReference type="Proteomes" id="UP000219281"/>
    </source>
</evidence>
<keyword evidence="10" id="KW-1185">Reference proteome</keyword>
<comment type="subcellular location">
    <subcellularLocation>
        <location evidence="1">Cell outer membrane</location>
    </subcellularLocation>
</comment>
<evidence type="ECO:0000256" key="6">
    <source>
        <dbReference type="SAM" id="SignalP"/>
    </source>
</evidence>
<proteinExistence type="inferred from homology"/>
<keyword evidence="3 6" id="KW-0732">Signal</keyword>
<reference evidence="10" key="1">
    <citation type="submission" date="2017-09" db="EMBL/GenBank/DDBJ databases">
        <authorList>
            <person name="Varghese N."/>
            <person name="Submissions S."/>
        </authorList>
    </citation>
    <scope>NUCLEOTIDE SEQUENCE [LARGE SCALE GENOMIC DNA]</scope>
    <source>
        <strain evidence="10">CGMCC 1.12803</strain>
    </source>
</reference>
<evidence type="ECO:0000256" key="4">
    <source>
        <dbReference type="ARBA" id="ARBA00023136"/>
    </source>
</evidence>